<feature type="region of interest" description="Disordered" evidence="3">
    <location>
        <begin position="607"/>
        <end position="710"/>
    </location>
</feature>
<dbReference type="Proteomes" id="UP001642520">
    <property type="component" value="Unassembled WGS sequence"/>
</dbReference>
<protein>
    <recommendedName>
        <fullName evidence="6">Inner centromere protein ARK-binding domain-containing protein</fullName>
    </recommendedName>
</protein>
<comment type="subcellular location">
    <subcellularLocation>
        <location evidence="1">Cytoplasm</location>
    </subcellularLocation>
</comment>
<reference evidence="4 5" key="1">
    <citation type="submission" date="2024-08" db="EMBL/GenBank/DDBJ databases">
        <authorList>
            <person name="Will J Nash"/>
            <person name="Angela Man"/>
            <person name="Seanna McTaggart"/>
            <person name="Kendall Baker"/>
            <person name="Tom Barker"/>
            <person name="Leah Catchpole"/>
            <person name="Alex Durrant"/>
            <person name="Karim Gharbi"/>
            <person name="Naomi Irish"/>
            <person name="Gemy Kaithakottil"/>
            <person name="Debby Ku"/>
            <person name="Aaliyah Providence"/>
            <person name="Felix Shaw"/>
            <person name="David Swarbreck"/>
            <person name="Chris Watkins"/>
            <person name="Ann M. McCartney"/>
            <person name="Giulio Formenti"/>
            <person name="Alice Mouton"/>
            <person name="Noel Vella"/>
            <person name="Bjorn M von Reumont"/>
            <person name="Adriana Vella"/>
            <person name="Wilfried Haerty"/>
        </authorList>
    </citation>
    <scope>NUCLEOTIDE SEQUENCE [LARGE SCALE GENOMIC DNA]</scope>
</reference>
<evidence type="ECO:0000256" key="1">
    <source>
        <dbReference type="ARBA" id="ARBA00004496"/>
    </source>
</evidence>
<evidence type="ECO:0000256" key="2">
    <source>
        <dbReference type="ARBA" id="ARBA00022490"/>
    </source>
</evidence>
<feature type="compositionally biased region" description="Basic and acidic residues" evidence="3">
    <location>
        <begin position="738"/>
        <end position="754"/>
    </location>
</feature>
<feature type="compositionally biased region" description="Basic residues" evidence="3">
    <location>
        <begin position="153"/>
        <end position="166"/>
    </location>
</feature>
<evidence type="ECO:0008006" key="6">
    <source>
        <dbReference type="Google" id="ProtNLM"/>
    </source>
</evidence>
<evidence type="ECO:0000313" key="5">
    <source>
        <dbReference type="Proteomes" id="UP001642520"/>
    </source>
</evidence>
<feature type="compositionally biased region" description="Acidic residues" evidence="3">
    <location>
        <begin position="792"/>
        <end position="802"/>
    </location>
</feature>
<dbReference type="EMBL" id="CAXAJV020001293">
    <property type="protein sequence ID" value="CAL7945386.1"/>
    <property type="molecule type" value="Genomic_DNA"/>
</dbReference>
<feature type="compositionally biased region" description="Low complexity" evidence="3">
    <location>
        <begin position="755"/>
        <end position="764"/>
    </location>
</feature>
<gene>
    <name evidence="4" type="ORF">XYLVIOL_LOCUS7187</name>
</gene>
<feature type="compositionally biased region" description="Basic and acidic residues" evidence="3">
    <location>
        <begin position="614"/>
        <end position="701"/>
    </location>
</feature>
<evidence type="ECO:0000256" key="3">
    <source>
        <dbReference type="SAM" id="MobiDB-lite"/>
    </source>
</evidence>
<keyword evidence="5" id="KW-1185">Reference proteome</keyword>
<comment type="caution">
    <text evidence="4">The sequence shown here is derived from an EMBL/GenBank/DDBJ whole genome shotgun (WGS) entry which is preliminary data.</text>
</comment>
<accession>A0ABP1NWH2</accession>
<name>A0ABP1NWH2_XYLVO</name>
<keyword evidence="2" id="KW-0963">Cytoplasm</keyword>
<feature type="compositionally biased region" description="Basic residues" evidence="3">
    <location>
        <begin position="385"/>
        <end position="397"/>
    </location>
</feature>
<organism evidence="4 5">
    <name type="scientific">Xylocopa violacea</name>
    <name type="common">Violet carpenter bee</name>
    <name type="synonym">Apis violacea</name>
    <dbReference type="NCBI Taxonomy" id="135666"/>
    <lineage>
        <taxon>Eukaryota</taxon>
        <taxon>Metazoa</taxon>
        <taxon>Ecdysozoa</taxon>
        <taxon>Arthropoda</taxon>
        <taxon>Hexapoda</taxon>
        <taxon>Insecta</taxon>
        <taxon>Pterygota</taxon>
        <taxon>Neoptera</taxon>
        <taxon>Endopterygota</taxon>
        <taxon>Hymenoptera</taxon>
        <taxon>Apocrita</taxon>
        <taxon>Aculeata</taxon>
        <taxon>Apoidea</taxon>
        <taxon>Anthophila</taxon>
        <taxon>Apidae</taxon>
        <taxon>Xylocopa</taxon>
        <taxon>Xylocopa</taxon>
    </lineage>
</organism>
<evidence type="ECO:0000313" key="4">
    <source>
        <dbReference type="EMBL" id="CAL7945386.1"/>
    </source>
</evidence>
<feature type="region of interest" description="Disordered" evidence="3">
    <location>
        <begin position="540"/>
        <end position="564"/>
    </location>
</feature>
<feature type="compositionally biased region" description="Polar residues" evidence="3">
    <location>
        <begin position="540"/>
        <end position="556"/>
    </location>
</feature>
<feature type="region of interest" description="Disordered" evidence="3">
    <location>
        <begin position="375"/>
        <end position="416"/>
    </location>
</feature>
<dbReference type="PANTHER" id="PTHR13142">
    <property type="entry name" value="INNER CENTROMERE PROTEIN"/>
    <property type="match status" value="1"/>
</dbReference>
<feature type="region of interest" description="Disordered" evidence="3">
    <location>
        <begin position="135"/>
        <end position="186"/>
    </location>
</feature>
<dbReference type="PANTHER" id="PTHR13142:SF1">
    <property type="entry name" value="INNER CENTROMERE PROTEIN"/>
    <property type="match status" value="1"/>
</dbReference>
<proteinExistence type="predicted"/>
<feature type="region of interest" description="Disordered" evidence="3">
    <location>
        <begin position="738"/>
        <end position="803"/>
    </location>
</feature>
<sequence>MGTKSGNGIKAIIAKDILDIHNRCMEVKKSINDDLEETVNYLHALLAQIPQSTSGPLITKTPKVLKKKGNVQRIETIPENDIINTDNTVLNSTMLHNKTEAQEMKTEILEETVGRSRRLASKRAADSIRYQQSFSLNSKLRRPSNIDEVNDIKKKRESRTKRKKSARSSSDEETGHGPKKHSKIEKNALRETVSKEVTNSNSQDCPTVVENVIKDEKNEPLNSSINTRSSNRKRTFSECANLKKSDILVNDTVIAPTGINDIEESSMYEDAIGKPTPIMNSTMNFNSTYNVQAMGNVTVVLERISTMQLNETVTIDKTLSNNENRNSNKQEVVEKNNEFKLPKAAKLASRSSITLQDRIQHLKEIMRNKEFDDLLTEDESSPEVKKRRGNIKKRPKKQNISMTSSEDEVRNTPAKPNLKEVNTVTGFQEIRNAYKSNALFSPYAKESVKKRVEAFEQAGMNSPKPVVDIDAPTRMTRTKTRAKQAAAAQAEASESVNIAEKMVTQKLARKSLAKAMKISLAKQSKIDEHKENKLLSAQKISKATSNEKTNNKQPKTTPLGKTKTQLPMSVSRIPHTPVNQININSNKALSATRTNIITTMESFIQPPKSVSKRNSLDKLDEKKRKLNDEDARKKREEALRLQTEEKRRKRQEKELKNKLAREAKEKQEMEKRLKAEKEREEKARLAHQMQERQREEMEKKRLAQLQRAQEKEEKRRLEEQQRLQRLQEQEEAERILAEQRRREQETEKRKETELRAQQQAAAEATRAKNQMLMSQAKYGSKHQGPTTYILDSEPDEDDSDDEYSPKHAIPYWAQAQVRKNQLAVQRYIPVKAVYKFFDTKKCTPDLTKLFQGIDRSRLKRTSSAIWKTPPRYSMME</sequence>